<dbReference type="Proteomes" id="UP000265515">
    <property type="component" value="Unassembled WGS sequence"/>
</dbReference>
<dbReference type="InterPro" id="IPR011050">
    <property type="entry name" value="Pectin_lyase_fold/virulence"/>
</dbReference>
<sequence length="336" mass="35378">MALNLQTSAGRVRRAVISACMLLVAAQLLSVASGQTTYETLFNAIKNKQSSLEISGTVKLIGNLPEISHSMTIVGTNKAKIDADEWSYRIFVVKGPGKLVLKDIELYKGQPPLKSSKPAKLFPPLADGGAVLLYGGATGEFDNVFFNHSKSWRGAGVAAYGGSTVKVSGSWFLNNYAWYAGGAIYLAEKSTGSATSTRFERNKGPDEGGAIVVTGGSQFTSTGCRYRKNTCKEEGGGAWALDGAGSWAVSANDTFVVNRCEFKSARGGAIIVSDKATLFVLKSTFDTNRVPSGIGNTIWVDGGVIGLLYGPPTSVVEFPKGKAVSIPTNPTGITIP</sequence>
<gene>
    <name evidence="3" type="ORF">CBR_g48891</name>
</gene>
<feature type="chain" id="PRO_5017425761" description="Right handed beta helix domain-containing protein" evidence="1">
    <location>
        <begin position="35"/>
        <end position="336"/>
    </location>
</feature>
<dbReference type="Gramene" id="GBG89184">
    <property type="protein sequence ID" value="GBG89184"/>
    <property type="gene ID" value="CBR_g48891"/>
</dbReference>
<dbReference type="EMBL" id="BFEA01000721">
    <property type="protein sequence ID" value="GBG89184.1"/>
    <property type="molecule type" value="Genomic_DNA"/>
</dbReference>
<organism evidence="3 4">
    <name type="scientific">Chara braunii</name>
    <name type="common">Braun's stonewort</name>
    <dbReference type="NCBI Taxonomy" id="69332"/>
    <lineage>
        <taxon>Eukaryota</taxon>
        <taxon>Viridiplantae</taxon>
        <taxon>Streptophyta</taxon>
        <taxon>Charophyceae</taxon>
        <taxon>Charales</taxon>
        <taxon>Characeae</taxon>
        <taxon>Chara</taxon>
    </lineage>
</organism>
<dbReference type="Pfam" id="PF13229">
    <property type="entry name" value="Beta_helix"/>
    <property type="match status" value="1"/>
</dbReference>
<feature type="signal peptide" evidence="1">
    <location>
        <begin position="1"/>
        <end position="34"/>
    </location>
</feature>
<evidence type="ECO:0000313" key="4">
    <source>
        <dbReference type="Proteomes" id="UP000265515"/>
    </source>
</evidence>
<accession>A0A388M3N1</accession>
<feature type="domain" description="Right handed beta helix" evidence="2">
    <location>
        <begin position="128"/>
        <end position="245"/>
    </location>
</feature>
<protein>
    <recommendedName>
        <fullName evidence="2">Right handed beta helix domain-containing protein</fullName>
    </recommendedName>
</protein>
<dbReference type="SUPFAM" id="SSF51126">
    <property type="entry name" value="Pectin lyase-like"/>
    <property type="match status" value="1"/>
</dbReference>
<proteinExistence type="predicted"/>
<evidence type="ECO:0000313" key="3">
    <source>
        <dbReference type="EMBL" id="GBG89184.1"/>
    </source>
</evidence>
<keyword evidence="1" id="KW-0732">Signal</keyword>
<dbReference type="InterPro" id="IPR012334">
    <property type="entry name" value="Pectin_lyas_fold"/>
</dbReference>
<dbReference type="AlphaFoldDB" id="A0A388M3N1"/>
<dbReference type="InterPro" id="IPR039448">
    <property type="entry name" value="Beta_helix"/>
</dbReference>
<reference evidence="3 4" key="1">
    <citation type="journal article" date="2018" name="Cell">
        <title>The Chara Genome: Secondary Complexity and Implications for Plant Terrestrialization.</title>
        <authorList>
            <person name="Nishiyama T."/>
            <person name="Sakayama H."/>
            <person name="Vries J.D."/>
            <person name="Buschmann H."/>
            <person name="Saint-Marcoux D."/>
            <person name="Ullrich K.K."/>
            <person name="Haas F.B."/>
            <person name="Vanderstraeten L."/>
            <person name="Becker D."/>
            <person name="Lang D."/>
            <person name="Vosolsobe S."/>
            <person name="Rombauts S."/>
            <person name="Wilhelmsson P.K.I."/>
            <person name="Janitza P."/>
            <person name="Kern R."/>
            <person name="Heyl A."/>
            <person name="Rumpler F."/>
            <person name="Villalobos L.I.A.C."/>
            <person name="Clay J.M."/>
            <person name="Skokan R."/>
            <person name="Toyoda A."/>
            <person name="Suzuki Y."/>
            <person name="Kagoshima H."/>
            <person name="Schijlen E."/>
            <person name="Tajeshwar N."/>
            <person name="Catarino B."/>
            <person name="Hetherington A.J."/>
            <person name="Saltykova A."/>
            <person name="Bonnot C."/>
            <person name="Breuninger H."/>
            <person name="Symeonidi A."/>
            <person name="Radhakrishnan G.V."/>
            <person name="Van Nieuwerburgh F."/>
            <person name="Deforce D."/>
            <person name="Chang C."/>
            <person name="Karol K.G."/>
            <person name="Hedrich R."/>
            <person name="Ulvskov P."/>
            <person name="Glockner G."/>
            <person name="Delwiche C.F."/>
            <person name="Petrasek J."/>
            <person name="Van de Peer Y."/>
            <person name="Friml J."/>
            <person name="Beilby M."/>
            <person name="Dolan L."/>
            <person name="Kohara Y."/>
            <person name="Sugano S."/>
            <person name="Fujiyama A."/>
            <person name="Delaux P.-M."/>
            <person name="Quint M."/>
            <person name="TheiBen G."/>
            <person name="Hagemann M."/>
            <person name="Harholt J."/>
            <person name="Dunand C."/>
            <person name="Zachgo S."/>
            <person name="Langdale J."/>
            <person name="Maumus F."/>
            <person name="Straeten D.V.D."/>
            <person name="Gould S.B."/>
            <person name="Rensing S.A."/>
        </authorList>
    </citation>
    <scope>NUCLEOTIDE SEQUENCE [LARGE SCALE GENOMIC DNA]</scope>
    <source>
        <strain evidence="3 4">S276</strain>
    </source>
</reference>
<comment type="caution">
    <text evidence="3">The sequence shown here is derived from an EMBL/GenBank/DDBJ whole genome shotgun (WGS) entry which is preliminary data.</text>
</comment>
<dbReference type="Gene3D" id="2.160.20.10">
    <property type="entry name" value="Single-stranded right-handed beta-helix, Pectin lyase-like"/>
    <property type="match status" value="1"/>
</dbReference>
<evidence type="ECO:0000256" key="1">
    <source>
        <dbReference type="SAM" id="SignalP"/>
    </source>
</evidence>
<evidence type="ECO:0000259" key="2">
    <source>
        <dbReference type="Pfam" id="PF13229"/>
    </source>
</evidence>
<keyword evidence="4" id="KW-1185">Reference proteome</keyword>
<name>A0A388M3N1_CHABU</name>